<keyword evidence="4" id="KW-0963">Cytoplasm</keyword>
<dbReference type="AlphaFoldDB" id="A0A2A9MGI2"/>
<evidence type="ECO:0000259" key="10">
    <source>
        <dbReference type="SMART" id="SM00864"/>
    </source>
</evidence>
<evidence type="ECO:0000256" key="4">
    <source>
        <dbReference type="ARBA" id="ARBA00022490"/>
    </source>
</evidence>
<dbReference type="InterPro" id="IPR003008">
    <property type="entry name" value="Tubulin_FtsZ_GTPase"/>
</dbReference>
<dbReference type="GO" id="GO:0005525">
    <property type="term" value="F:GTP binding"/>
    <property type="evidence" value="ECO:0007669"/>
    <property type="project" value="UniProtKB-UniRule"/>
</dbReference>
<name>A0A2A9MGI2_BESBE</name>
<dbReference type="InterPro" id="IPR018316">
    <property type="entry name" value="Tubulin/FtsZ_2-layer-sand-dom"/>
</dbReference>
<dbReference type="Proteomes" id="UP000224006">
    <property type="component" value="Chromosome V"/>
</dbReference>
<dbReference type="InterPro" id="IPR037103">
    <property type="entry name" value="Tubulin/FtsZ-like_C"/>
</dbReference>
<evidence type="ECO:0000256" key="1">
    <source>
        <dbReference type="ARBA" id="ARBA00004079"/>
    </source>
</evidence>
<dbReference type="GO" id="GO:0005813">
    <property type="term" value="C:centrosome"/>
    <property type="evidence" value="ECO:0007669"/>
    <property type="project" value="UniProtKB-SubCell"/>
</dbReference>
<comment type="similarity">
    <text evidence="3 9">Belongs to the tubulin family.</text>
</comment>
<dbReference type="PROSITE" id="PS00227">
    <property type="entry name" value="TUBULIN"/>
    <property type="match status" value="1"/>
</dbReference>
<dbReference type="GO" id="GO:0005874">
    <property type="term" value="C:microtubule"/>
    <property type="evidence" value="ECO:0007669"/>
    <property type="project" value="UniProtKB-KW"/>
</dbReference>
<evidence type="ECO:0000256" key="2">
    <source>
        <dbReference type="ARBA" id="ARBA00004300"/>
    </source>
</evidence>
<evidence type="ECO:0000313" key="13">
    <source>
        <dbReference type="Proteomes" id="UP000224006"/>
    </source>
</evidence>
<dbReference type="STRING" id="94643.A0A2A9MGI2"/>
<dbReference type="InterPro" id="IPR036525">
    <property type="entry name" value="Tubulin/FtsZ_GTPase_sf"/>
</dbReference>
<sequence>MPREIVTLQVGQCGNQIGMEFWKQLCMEHGIDQEGLLVDSKVHAYAEDRKDVFFYQADDEHYIPRALLFDLEPRVVNAIQTSEYKNLYNPENFFVSKEGGGAGNNWGSGYAQAERVQEELMEMIDREADGSESLEGFVLCHSIAGGTGSGMGSYLLEALCDRYPKKLLQTFSVFPLLTTETSDVVVQPYNSVLTLKRLALNADCVVVLDNTALNSIAVERLKIHNPSFQQTNALVSTVMAASTSTLRYPSYMNADMLSLISSLVPTPRCHFLMTGYTPLTLDACVSSVQKTTVMDVMRRLLQTKNIMVSASLRRGMYISMLNIIRGEADPTQVHKSLQRIKDRRLVNFIRWNPASIQVALSKQSPFIPSPHKVSALMMANHTSIASLFERCVVQYDRLFKRKAFLDNYKKEPMFSSPDGQGNFEEMESSKDVCLNLIDEYRRAESDDYLSSFGKTGSALCRLPLDSALLRFLLACMQNVCFCLCSHSS</sequence>
<keyword evidence="7 9" id="KW-0342">GTP-binding</keyword>
<organism evidence="12 13">
    <name type="scientific">Besnoitia besnoiti</name>
    <name type="common">Apicomplexan protozoan</name>
    <dbReference type="NCBI Taxonomy" id="94643"/>
    <lineage>
        <taxon>Eukaryota</taxon>
        <taxon>Sar</taxon>
        <taxon>Alveolata</taxon>
        <taxon>Apicomplexa</taxon>
        <taxon>Conoidasida</taxon>
        <taxon>Coccidia</taxon>
        <taxon>Eucoccidiorida</taxon>
        <taxon>Eimeriorina</taxon>
        <taxon>Sarcocystidae</taxon>
        <taxon>Besnoitia</taxon>
    </lineage>
</organism>
<protein>
    <recommendedName>
        <fullName evidence="9">Tubulin gamma chain</fullName>
    </recommendedName>
</protein>
<comment type="function">
    <text evidence="1">Tubulin is the major constituent of microtubules. The gamma chain is found at microtubule organizing centers (MTOC) such as the spindle poles or the centrosome, suggesting that it is involved in the minus-end nucleation of microtubule assembly.</text>
</comment>
<comment type="caution">
    <text evidence="12">The sequence shown here is derived from an EMBL/GenBank/DDBJ whole genome shotgun (WGS) entry which is preliminary data.</text>
</comment>
<dbReference type="PRINTS" id="PR01164">
    <property type="entry name" value="GAMMATUBULIN"/>
</dbReference>
<evidence type="ECO:0000259" key="11">
    <source>
        <dbReference type="SMART" id="SM00865"/>
    </source>
</evidence>
<dbReference type="VEuPathDB" id="ToxoDB:BESB_059730"/>
<evidence type="ECO:0000256" key="3">
    <source>
        <dbReference type="ARBA" id="ARBA00009636"/>
    </source>
</evidence>
<dbReference type="FunFam" id="1.10.287.600:FF:000004">
    <property type="entry name" value="Tubulin gamma chain"/>
    <property type="match status" value="1"/>
</dbReference>
<dbReference type="Gene3D" id="3.40.50.1440">
    <property type="entry name" value="Tubulin/FtsZ, GTPase domain"/>
    <property type="match status" value="1"/>
</dbReference>
<evidence type="ECO:0000256" key="5">
    <source>
        <dbReference type="ARBA" id="ARBA00022701"/>
    </source>
</evidence>
<dbReference type="InterPro" id="IPR017975">
    <property type="entry name" value="Tubulin_CS"/>
</dbReference>
<evidence type="ECO:0000256" key="6">
    <source>
        <dbReference type="ARBA" id="ARBA00022741"/>
    </source>
</evidence>
<evidence type="ECO:0000313" key="12">
    <source>
        <dbReference type="EMBL" id="PFH35086.1"/>
    </source>
</evidence>
<evidence type="ECO:0000256" key="8">
    <source>
        <dbReference type="ARBA" id="ARBA00023212"/>
    </source>
</evidence>
<feature type="domain" description="Tubulin/FtsZ 2-layer sandwich" evidence="11">
    <location>
        <begin position="252"/>
        <end position="393"/>
    </location>
</feature>
<comment type="subcellular location">
    <subcellularLocation>
        <location evidence="2">Cytoplasm</location>
        <location evidence="2">Cytoskeleton</location>
        <location evidence="2">Microtubule organizing center</location>
        <location evidence="2">Centrosome</location>
    </subcellularLocation>
</comment>
<keyword evidence="8" id="KW-0206">Cytoskeleton</keyword>
<dbReference type="GO" id="GO:0007020">
    <property type="term" value="P:microtubule nucleation"/>
    <property type="evidence" value="ECO:0007669"/>
    <property type="project" value="InterPro"/>
</dbReference>
<dbReference type="KEGG" id="bbes:BESB_059730"/>
<dbReference type="OrthoDB" id="10249382at2759"/>
<keyword evidence="13" id="KW-1185">Reference proteome</keyword>
<evidence type="ECO:0000256" key="7">
    <source>
        <dbReference type="ARBA" id="ARBA00023134"/>
    </source>
</evidence>
<dbReference type="PANTHER" id="PTHR11588">
    <property type="entry name" value="TUBULIN"/>
    <property type="match status" value="1"/>
</dbReference>
<comment type="function">
    <text evidence="9">Tubulin is the major constituent of microtubules, protein filaments consisting of alpha- and beta-tubulin heterodimers. Gamma-tubulin is a key component of the gamma-tubulin ring complex (gTuRC) which mediates microtubule nucleation. The gTuRC regulates the minus-end nucleation of alpha-beta tubulin heterodimers that grow into microtubule protafilaments, a critical step in centrosome duplication and spindle formation.</text>
</comment>
<dbReference type="RefSeq" id="XP_029219095.1">
    <property type="nucleotide sequence ID" value="XM_029364387.1"/>
</dbReference>
<dbReference type="PRINTS" id="PR01161">
    <property type="entry name" value="TUBULIN"/>
</dbReference>
<dbReference type="SUPFAM" id="SSF55307">
    <property type="entry name" value="Tubulin C-terminal domain-like"/>
    <property type="match status" value="1"/>
</dbReference>
<dbReference type="InterPro" id="IPR023123">
    <property type="entry name" value="Tubulin_C"/>
</dbReference>
<keyword evidence="5 9" id="KW-0493">Microtubule</keyword>
<proteinExistence type="inferred from homology"/>
<dbReference type="SMART" id="SM00865">
    <property type="entry name" value="Tubulin_C"/>
    <property type="match status" value="1"/>
</dbReference>
<reference evidence="12 13" key="1">
    <citation type="submission" date="2017-09" db="EMBL/GenBank/DDBJ databases">
        <title>Genome sequencing of Besnoitia besnoiti strain Bb-Ger1.</title>
        <authorList>
            <person name="Schares G."/>
            <person name="Venepally P."/>
            <person name="Lorenzi H.A."/>
        </authorList>
    </citation>
    <scope>NUCLEOTIDE SEQUENCE [LARGE SCALE GENOMIC DNA]</scope>
    <source>
        <strain evidence="12 13">Bb-Ger1</strain>
    </source>
</reference>
<dbReference type="GeneID" id="40310901"/>
<evidence type="ECO:0000256" key="9">
    <source>
        <dbReference type="RuleBase" id="RU000352"/>
    </source>
</evidence>
<accession>A0A2A9MGI2</accession>
<dbReference type="CDD" id="cd02188">
    <property type="entry name" value="gamma_tubulin"/>
    <property type="match status" value="1"/>
</dbReference>
<dbReference type="Pfam" id="PF00091">
    <property type="entry name" value="Tubulin"/>
    <property type="match status" value="1"/>
</dbReference>
<dbReference type="InterPro" id="IPR002454">
    <property type="entry name" value="Gamma_tubulin"/>
</dbReference>
<dbReference type="GO" id="GO:0000930">
    <property type="term" value="C:gamma-tubulin complex"/>
    <property type="evidence" value="ECO:0007669"/>
    <property type="project" value="InterPro"/>
</dbReference>
<dbReference type="FunFam" id="3.40.50.1440:FF:000010">
    <property type="entry name" value="Tubulin gamma chain"/>
    <property type="match status" value="1"/>
</dbReference>
<gene>
    <name evidence="12" type="ORF">BESB_059730</name>
</gene>
<dbReference type="GO" id="GO:0031122">
    <property type="term" value="P:cytoplasmic microtubule organization"/>
    <property type="evidence" value="ECO:0007669"/>
    <property type="project" value="InterPro"/>
</dbReference>
<dbReference type="SUPFAM" id="SSF52490">
    <property type="entry name" value="Tubulin nucleotide-binding domain-like"/>
    <property type="match status" value="1"/>
</dbReference>
<dbReference type="EMBL" id="NWUJ01000005">
    <property type="protein sequence ID" value="PFH35086.1"/>
    <property type="molecule type" value="Genomic_DNA"/>
</dbReference>
<dbReference type="InterPro" id="IPR008280">
    <property type="entry name" value="Tub_FtsZ_C"/>
</dbReference>
<feature type="domain" description="Tubulin/FtsZ GTPase" evidence="10">
    <location>
        <begin position="50"/>
        <end position="250"/>
    </location>
</feature>
<dbReference type="InterPro" id="IPR000217">
    <property type="entry name" value="Tubulin"/>
</dbReference>
<keyword evidence="6 9" id="KW-0547">Nucleotide-binding</keyword>
<dbReference type="SMART" id="SM00864">
    <property type="entry name" value="Tubulin"/>
    <property type="match status" value="1"/>
</dbReference>
<dbReference type="Gene3D" id="1.10.287.600">
    <property type="entry name" value="Helix hairpin bin"/>
    <property type="match status" value="1"/>
</dbReference>
<dbReference type="Gene3D" id="3.30.1330.20">
    <property type="entry name" value="Tubulin/FtsZ, C-terminal domain"/>
    <property type="match status" value="1"/>
</dbReference>
<dbReference type="Pfam" id="PF03953">
    <property type="entry name" value="Tubulin_C"/>
    <property type="match status" value="1"/>
</dbReference>